<protein>
    <recommendedName>
        <fullName evidence="1">F-box protein AT5G49610-like beta-propeller domain-containing protein</fullName>
    </recommendedName>
</protein>
<keyword evidence="3" id="KW-1185">Reference proteome</keyword>
<feature type="domain" description="F-box protein AT5G49610-like beta-propeller" evidence="1">
    <location>
        <begin position="6"/>
        <end position="257"/>
    </location>
</feature>
<evidence type="ECO:0000259" key="1">
    <source>
        <dbReference type="Pfam" id="PF23635"/>
    </source>
</evidence>
<dbReference type="EMBL" id="LT934115">
    <property type="protein sequence ID" value="VAH56581.1"/>
    <property type="molecule type" value="Genomic_DNA"/>
</dbReference>
<accession>A0A9R0RBG1</accession>
<dbReference type="Gramene" id="TRITD3Av1G017550.1">
    <property type="protein sequence ID" value="TRITD3Av1G017550.1"/>
    <property type="gene ID" value="TRITD3Av1G017550"/>
</dbReference>
<organism evidence="2 3">
    <name type="scientific">Triticum turgidum subsp. durum</name>
    <name type="common">Durum wheat</name>
    <name type="synonym">Triticum durum</name>
    <dbReference type="NCBI Taxonomy" id="4567"/>
    <lineage>
        <taxon>Eukaryota</taxon>
        <taxon>Viridiplantae</taxon>
        <taxon>Streptophyta</taxon>
        <taxon>Embryophyta</taxon>
        <taxon>Tracheophyta</taxon>
        <taxon>Spermatophyta</taxon>
        <taxon>Magnoliopsida</taxon>
        <taxon>Liliopsida</taxon>
        <taxon>Poales</taxon>
        <taxon>Poaceae</taxon>
        <taxon>BOP clade</taxon>
        <taxon>Pooideae</taxon>
        <taxon>Triticodae</taxon>
        <taxon>Triticeae</taxon>
        <taxon>Triticinae</taxon>
        <taxon>Triticum</taxon>
    </lineage>
</organism>
<proteinExistence type="predicted"/>
<dbReference type="PANTHER" id="PTHR33186">
    <property type="entry name" value="OS10G0136150 PROTEIN-RELATED"/>
    <property type="match status" value="1"/>
</dbReference>
<sequence>MGVVELLDCRHGRVLLTDKRRDDLILCDPIIGEQRLMAVSPEFVRKCFNGTVLCAAIDHDHMHESCHSSPFKVVLTSYLGLDNQLIVSVYSSETGIWGDIISTTASYHLFDYDTPGLFVGNALYWSRDTIGDGMLKFDLDEQSLAVIKGPLVTNDFNHGSRCIIQAEDGALGFAILSYPHLQMWQRNIICHGVATWVLWKTIDMRTILGLPKQIQGKRALIRHILGCLEDCDEILVSVDRGAYMVQLKLMKSRELCENSLLTRYHSFKSFYPPGDFSSLVLIL</sequence>
<dbReference type="Proteomes" id="UP000324705">
    <property type="component" value="Chromosome 3A"/>
</dbReference>
<dbReference type="AlphaFoldDB" id="A0A9R0RBG1"/>
<name>A0A9R0RBG1_TRITD</name>
<evidence type="ECO:0000313" key="3">
    <source>
        <dbReference type="Proteomes" id="UP000324705"/>
    </source>
</evidence>
<dbReference type="InterPro" id="IPR056594">
    <property type="entry name" value="AT5G49610-like_b-prop"/>
</dbReference>
<dbReference type="OMA" id="RCIIQAE"/>
<dbReference type="PANTHER" id="PTHR33186:SF18">
    <property type="entry name" value="OS10G0136150 PROTEIN"/>
    <property type="match status" value="1"/>
</dbReference>
<reference evidence="2 3" key="1">
    <citation type="submission" date="2017-09" db="EMBL/GenBank/DDBJ databases">
        <authorList>
            <consortium name="International Durum Wheat Genome Sequencing Consortium (IDWGSC)"/>
            <person name="Milanesi L."/>
        </authorList>
    </citation>
    <scope>NUCLEOTIDE SEQUENCE [LARGE SCALE GENOMIC DNA]</scope>
    <source>
        <strain evidence="3">cv. Svevo</strain>
    </source>
</reference>
<evidence type="ECO:0000313" key="2">
    <source>
        <dbReference type="EMBL" id="VAH56581.1"/>
    </source>
</evidence>
<dbReference type="Pfam" id="PF23635">
    <property type="entry name" value="Beta-prop_AT5G49610-like"/>
    <property type="match status" value="1"/>
</dbReference>
<gene>
    <name evidence="2" type="ORF">TRITD_3Av1G017550</name>
</gene>